<sequence>MLHTRSRSLRAAFAVAAAAALALTGCSSGGETPAETTAAAGDGEWPVVFQNADDTTTEIPAKPESILSTSVSVTGTHQAALAQTLFDQLERWAGALKPLRAN</sequence>
<evidence type="ECO:0000256" key="1">
    <source>
        <dbReference type="SAM" id="SignalP"/>
    </source>
</evidence>
<dbReference type="Proteomes" id="UP000467240">
    <property type="component" value="Unassembled WGS sequence"/>
</dbReference>
<accession>A0A7J5BUN4</accession>
<evidence type="ECO:0000313" key="3">
    <source>
        <dbReference type="Proteomes" id="UP000467240"/>
    </source>
</evidence>
<gene>
    <name evidence="2" type="ORF">F8O01_06955</name>
</gene>
<dbReference type="AlphaFoldDB" id="A0A7J5BUN4"/>
<feature type="signal peptide" evidence="1">
    <location>
        <begin position="1"/>
        <end position="22"/>
    </location>
</feature>
<keyword evidence="3" id="KW-1185">Reference proteome</keyword>
<feature type="chain" id="PRO_5038991327" description="ABC transporter substrate-binding protein" evidence="1">
    <location>
        <begin position="23"/>
        <end position="102"/>
    </location>
</feature>
<name>A0A7J5BUN4_9MICO</name>
<evidence type="ECO:0008006" key="4">
    <source>
        <dbReference type="Google" id="ProtNLM"/>
    </source>
</evidence>
<protein>
    <recommendedName>
        <fullName evidence="4">ABC transporter substrate-binding protein</fullName>
    </recommendedName>
</protein>
<comment type="caution">
    <text evidence="2">The sequence shown here is derived from an EMBL/GenBank/DDBJ whole genome shotgun (WGS) entry which is preliminary data.</text>
</comment>
<dbReference type="OrthoDB" id="9793175at2"/>
<evidence type="ECO:0000313" key="2">
    <source>
        <dbReference type="EMBL" id="KAB1657998.1"/>
    </source>
</evidence>
<dbReference type="PROSITE" id="PS51257">
    <property type="entry name" value="PROKAR_LIPOPROTEIN"/>
    <property type="match status" value="1"/>
</dbReference>
<keyword evidence="1" id="KW-0732">Signal</keyword>
<proteinExistence type="predicted"/>
<dbReference type="EMBL" id="WBJZ01000007">
    <property type="protein sequence ID" value="KAB1657998.1"/>
    <property type="molecule type" value="Genomic_DNA"/>
</dbReference>
<dbReference type="RefSeq" id="WP_158040155.1">
    <property type="nucleotide sequence ID" value="NZ_JACCFV010000001.1"/>
</dbReference>
<reference evidence="2 3" key="1">
    <citation type="submission" date="2019-09" db="EMBL/GenBank/DDBJ databases">
        <title>Phylogeny of genus Pseudoclavibacter and closely related genus.</title>
        <authorList>
            <person name="Li Y."/>
        </authorList>
    </citation>
    <scope>NUCLEOTIDE SEQUENCE [LARGE SCALE GENOMIC DNA]</scope>
    <source>
        <strain evidence="2 3">DSM 23821</strain>
    </source>
</reference>
<organism evidence="2 3">
    <name type="scientific">Pseudoclavibacter chungangensis</name>
    <dbReference type="NCBI Taxonomy" id="587635"/>
    <lineage>
        <taxon>Bacteria</taxon>
        <taxon>Bacillati</taxon>
        <taxon>Actinomycetota</taxon>
        <taxon>Actinomycetes</taxon>
        <taxon>Micrococcales</taxon>
        <taxon>Microbacteriaceae</taxon>
        <taxon>Pseudoclavibacter</taxon>
    </lineage>
</organism>